<proteinExistence type="predicted"/>
<organism evidence="2 3">
    <name type="scientific">Trifolium medium</name>
    <dbReference type="NCBI Taxonomy" id="97028"/>
    <lineage>
        <taxon>Eukaryota</taxon>
        <taxon>Viridiplantae</taxon>
        <taxon>Streptophyta</taxon>
        <taxon>Embryophyta</taxon>
        <taxon>Tracheophyta</taxon>
        <taxon>Spermatophyta</taxon>
        <taxon>Magnoliopsida</taxon>
        <taxon>eudicotyledons</taxon>
        <taxon>Gunneridae</taxon>
        <taxon>Pentapetalae</taxon>
        <taxon>rosids</taxon>
        <taxon>fabids</taxon>
        <taxon>Fabales</taxon>
        <taxon>Fabaceae</taxon>
        <taxon>Papilionoideae</taxon>
        <taxon>50 kb inversion clade</taxon>
        <taxon>NPAAA clade</taxon>
        <taxon>Hologalegina</taxon>
        <taxon>IRL clade</taxon>
        <taxon>Trifolieae</taxon>
        <taxon>Trifolium</taxon>
    </lineage>
</organism>
<evidence type="ECO:0000313" key="3">
    <source>
        <dbReference type="Proteomes" id="UP000265520"/>
    </source>
</evidence>
<comment type="caution">
    <text evidence="2">The sequence shown here is derived from an EMBL/GenBank/DDBJ whole genome shotgun (WGS) entry which is preliminary data.</text>
</comment>
<name>A0A392RD84_9FABA</name>
<reference evidence="2 3" key="1">
    <citation type="journal article" date="2018" name="Front. Plant Sci.">
        <title>Red Clover (Trifolium pratense) and Zigzag Clover (T. medium) - A Picture of Genomic Similarities and Differences.</title>
        <authorList>
            <person name="Dluhosova J."/>
            <person name="Istvanek J."/>
            <person name="Nedelnik J."/>
            <person name="Repkova J."/>
        </authorList>
    </citation>
    <scope>NUCLEOTIDE SEQUENCE [LARGE SCALE GENOMIC DNA]</scope>
    <source>
        <strain evidence="3">cv. 10/8</strain>
        <tissue evidence="2">Leaf</tissue>
    </source>
</reference>
<feature type="compositionally biased region" description="Basic and acidic residues" evidence="1">
    <location>
        <begin position="17"/>
        <end position="29"/>
    </location>
</feature>
<dbReference type="AlphaFoldDB" id="A0A392RD84"/>
<dbReference type="EMBL" id="LXQA010211601">
    <property type="protein sequence ID" value="MCI34209.1"/>
    <property type="molecule type" value="Genomic_DNA"/>
</dbReference>
<keyword evidence="3" id="KW-1185">Reference proteome</keyword>
<protein>
    <submittedName>
        <fullName evidence="2">Uncharacterized protein</fullName>
    </submittedName>
</protein>
<feature type="non-terminal residue" evidence="2">
    <location>
        <position position="1"/>
    </location>
</feature>
<accession>A0A392RD84</accession>
<evidence type="ECO:0000256" key="1">
    <source>
        <dbReference type="SAM" id="MobiDB-lite"/>
    </source>
</evidence>
<evidence type="ECO:0000313" key="2">
    <source>
        <dbReference type="EMBL" id="MCI34209.1"/>
    </source>
</evidence>
<feature type="region of interest" description="Disordered" evidence="1">
    <location>
        <begin position="1"/>
        <end position="39"/>
    </location>
</feature>
<dbReference type="Proteomes" id="UP000265520">
    <property type="component" value="Unassembled WGS sequence"/>
</dbReference>
<sequence>NMDDFGDELLKIVADQRAPKQAEDEKQGEHGPQPIGASWFLVPRGRELVSGRGAIGLADGEAASSQEAEEGARH</sequence>